<dbReference type="InterPro" id="IPR050882">
    <property type="entry name" value="Prepilin_peptidase/N-MTase"/>
</dbReference>
<dbReference type="PANTHER" id="PTHR30487:SF0">
    <property type="entry name" value="PREPILIN LEADER PEPTIDASE_N-METHYLTRANSFERASE-RELATED"/>
    <property type="match status" value="1"/>
</dbReference>
<accession>A0A2U8WEL8</accession>
<dbReference type="PANTHER" id="PTHR30487">
    <property type="entry name" value="TYPE 4 PREPILIN-LIKE PROTEINS LEADER PEPTIDE-PROCESSING ENZYME"/>
    <property type="match status" value="1"/>
</dbReference>
<evidence type="ECO:0000256" key="2">
    <source>
        <dbReference type="RuleBase" id="RU003793"/>
    </source>
</evidence>
<organism evidence="5 6">
    <name type="scientific">Methylobacterium durans</name>
    <dbReference type="NCBI Taxonomy" id="2202825"/>
    <lineage>
        <taxon>Bacteria</taxon>
        <taxon>Pseudomonadati</taxon>
        <taxon>Pseudomonadota</taxon>
        <taxon>Alphaproteobacteria</taxon>
        <taxon>Hyphomicrobiales</taxon>
        <taxon>Methylobacteriaceae</taxon>
        <taxon>Methylobacterium</taxon>
    </lineage>
</organism>
<proteinExistence type="inferred from homology"/>
<evidence type="ECO:0000259" key="4">
    <source>
        <dbReference type="Pfam" id="PF01478"/>
    </source>
</evidence>
<feature type="transmembrane region" description="Helical" evidence="3">
    <location>
        <begin position="76"/>
        <end position="94"/>
    </location>
</feature>
<feature type="transmembrane region" description="Helical" evidence="3">
    <location>
        <begin position="159"/>
        <end position="179"/>
    </location>
</feature>
<sequence length="187" mass="18622">MARGRARAGAGGTRRAGPVLSAAPEAGALLVLLLLAATAAAVDIRAMIIPDAVNLMILVTGLSASLLLGTVEPASALAGALLGGGLLLGVRAAFRSRRGYHGLGLGDVKFVAAAGTWTGLEGLAPMLLAASLTALAYMGTRRLLDPGFDTGRRIPFGPFLALGTAAVAALQIGSGTSVLDLIDRALG</sequence>
<dbReference type="Gene3D" id="1.20.120.1220">
    <property type="match status" value="1"/>
</dbReference>
<feature type="transmembrane region" description="Helical" evidence="3">
    <location>
        <begin position="51"/>
        <end position="69"/>
    </location>
</feature>
<evidence type="ECO:0000256" key="1">
    <source>
        <dbReference type="ARBA" id="ARBA00005801"/>
    </source>
</evidence>
<name>A0A2U8WEL8_9HYPH</name>
<dbReference type="GO" id="GO:0005886">
    <property type="term" value="C:plasma membrane"/>
    <property type="evidence" value="ECO:0007669"/>
    <property type="project" value="TreeGrafter"/>
</dbReference>
<dbReference type="RefSeq" id="WP_109894816.1">
    <property type="nucleotide sequence ID" value="NZ_CP029550.1"/>
</dbReference>
<gene>
    <name evidence="5" type="ORF">DK389_28475</name>
</gene>
<dbReference type="Proteomes" id="UP000245926">
    <property type="component" value="Chromosome"/>
</dbReference>
<evidence type="ECO:0000256" key="3">
    <source>
        <dbReference type="SAM" id="Phobius"/>
    </source>
</evidence>
<feature type="transmembrane region" description="Helical" evidence="3">
    <location>
        <begin position="114"/>
        <end position="138"/>
    </location>
</feature>
<keyword evidence="3" id="KW-1133">Transmembrane helix</keyword>
<evidence type="ECO:0000313" key="6">
    <source>
        <dbReference type="Proteomes" id="UP000245926"/>
    </source>
</evidence>
<keyword evidence="6" id="KW-1185">Reference proteome</keyword>
<dbReference type="InterPro" id="IPR014032">
    <property type="entry name" value="Peptidase_A24A_bac"/>
</dbReference>
<keyword evidence="3" id="KW-0812">Transmembrane</keyword>
<dbReference type="InterPro" id="IPR000045">
    <property type="entry name" value="Prepilin_IV_endopep_pep"/>
</dbReference>
<evidence type="ECO:0000313" key="5">
    <source>
        <dbReference type="EMBL" id="AWN43732.1"/>
    </source>
</evidence>
<protein>
    <submittedName>
        <fullName evidence="5">Prepilin peptidase</fullName>
    </submittedName>
</protein>
<keyword evidence="3" id="KW-0472">Membrane</keyword>
<comment type="similarity">
    <text evidence="1 2">Belongs to the peptidase A24 family.</text>
</comment>
<dbReference type="Pfam" id="PF01478">
    <property type="entry name" value="Peptidase_A24"/>
    <property type="match status" value="1"/>
</dbReference>
<dbReference type="PRINTS" id="PR00864">
    <property type="entry name" value="PREPILNPTASE"/>
</dbReference>
<dbReference type="KEGG" id="mets:DK389_28475"/>
<dbReference type="EMBL" id="CP029550">
    <property type="protein sequence ID" value="AWN43732.1"/>
    <property type="molecule type" value="Genomic_DNA"/>
</dbReference>
<dbReference type="GO" id="GO:0004190">
    <property type="term" value="F:aspartic-type endopeptidase activity"/>
    <property type="evidence" value="ECO:0007669"/>
    <property type="project" value="InterPro"/>
</dbReference>
<reference evidence="6" key="1">
    <citation type="submission" date="2018-05" db="EMBL/GenBank/DDBJ databases">
        <title>Complete Genome Sequence of Methylobacterium sp. 17SD2-17.</title>
        <authorList>
            <person name="Srinivasan S."/>
        </authorList>
    </citation>
    <scope>NUCLEOTIDE SEQUENCE [LARGE SCALE GENOMIC DNA]</scope>
    <source>
        <strain evidence="6">17SD2-17</strain>
    </source>
</reference>
<dbReference type="OrthoDB" id="9789291at2"/>
<feature type="domain" description="Prepilin type IV endopeptidase peptidase" evidence="4">
    <location>
        <begin position="30"/>
        <end position="138"/>
    </location>
</feature>
<dbReference type="AlphaFoldDB" id="A0A2U8WEL8"/>
<dbReference type="GO" id="GO:0006465">
    <property type="term" value="P:signal peptide processing"/>
    <property type="evidence" value="ECO:0007669"/>
    <property type="project" value="TreeGrafter"/>
</dbReference>